<keyword evidence="3" id="KW-1185">Reference proteome</keyword>
<evidence type="ECO:0000313" key="2">
    <source>
        <dbReference type="EMBL" id="KXJ89578.1"/>
    </source>
</evidence>
<evidence type="ECO:0000259" key="1">
    <source>
        <dbReference type="Pfam" id="PF12146"/>
    </source>
</evidence>
<dbReference type="PANTHER" id="PTHR43433">
    <property type="entry name" value="HYDROLASE, ALPHA/BETA FOLD FAMILY PROTEIN"/>
    <property type="match status" value="1"/>
</dbReference>
<feature type="domain" description="Serine aminopeptidase S33" evidence="1">
    <location>
        <begin position="96"/>
        <end position="207"/>
    </location>
</feature>
<dbReference type="InterPro" id="IPR050471">
    <property type="entry name" value="AB_hydrolase"/>
</dbReference>
<dbReference type="Proteomes" id="UP000070501">
    <property type="component" value="Unassembled WGS sequence"/>
</dbReference>
<keyword evidence="2" id="KW-0378">Hydrolase</keyword>
<dbReference type="Gene3D" id="3.40.50.1820">
    <property type="entry name" value="alpha/beta hydrolase"/>
    <property type="match status" value="1"/>
</dbReference>
<evidence type="ECO:0000313" key="3">
    <source>
        <dbReference type="Proteomes" id="UP000070501"/>
    </source>
</evidence>
<accession>A0A136IXI4</accession>
<dbReference type="OrthoDB" id="19657at2759"/>
<dbReference type="AlphaFoldDB" id="A0A136IXI4"/>
<protein>
    <submittedName>
        <fullName evidence="2">Alpha/Beta hydrolase protein</fullName>
    </submittedName>
</protein>
<dbReference type="STRING" id="196109.A0A136IXI4"/>
<dbReference type="PANTHER" id="PTHR43433:SF5">
    <property type="entry name" value="AB HYDROLASE-1 DOMAIN-CONTAINING PROTEIN"/>
    <property type="match status" value="1"/>
</dbReference>
<proteinExistence type="predicted"/>
<sequence length="416" mass="46018">MASAPAASSGDNISTKQQYPPLTQIRQSPAFQTAIWDLVPHQKGLLPVAANRGGALRVAWEVHGDGPIKLLLLCGLGLAKASYQRQTLHFGHTHGKKYSVLLIENRGVGGSDKPLLRWYSTSEMAKDAVEVLDHLGWGIVTNEDRQEDNNKKERKREVHVMGISMGGMIAQELALLEPERIASLGLVSTSPAFSVDSSASSIAAEVAEEQAADIAEAQTPAAKEQQPKLTLYESLTERFAFMIPKSVEQSVQYFCTRIYSTAWIHAPDDAVVPDADTPYCNPPPAHVNGGRYGRFATNYERCAAQDVLRRETPPYSEQFSRLGFWAQVFGAGTHRKSKEQLEDIADRVGRERIWIVHGDRDAMIDVSHGKRLMDAIRPGYMSIEKGLGHGPIVERTRWFNTLLDERCMAGEKLSGR</sequence>
<dbReference type="GO" id="GO:0016787">
    <property type="term" value="F:hydrolase activity"/>
    <property type="evidence" value="ECO:0007669"/>
    <property type="project" value="UniProtKB-KW"/>
</dbReference>
<gene>
    <name evidence="2" type="ORF">Micbo1qcDRAFT_165697</name>
</gene>
<organism evidence="2 3">
    <name type="scientific">Microdochium bolleyi</name>
    <dbReference type="NCBI Taxonomy" id="196109"/>
    <lineage>
        <taxon>Eukaryota</taxon>
        <taxon>Fungi</taxon>
        <taxon>Dikarya</taxon>
        <taxon>Ascomycota</taxon>
        <taxon>Pezizomycotina</taxon>
        <taxon>Sordariomycetes</taxon>
        <taxon>Xylariomycetidae</taxon>
        <taxon>Xylariales</taxon>
        <taxon>Microdochiaceae</taxon>
        <taxon>Microdochium</taxon>
    </lineage>
</organism>
<dbReference type="InterPro" id="IPR022742">
    <property type="entry name" value="Hydrolase_4"/>
</dbReference>
<dbReference type="InterPro" id="IPR029058">
    <property type="entry name" value="AB_hydrolase_fold"/>
</dbReference>
<dbReference type="EMBL" id="KQ964255">
    <property type="protein sequence ID" value="KXJ89578.1"/>
    <property type="molecule type" value="Genomic_DNA"/>
</dbReference>
<dbReference type="SUPFAM" id="SSF53474">
    <property type="entry name" value="alpha/beta-Hydrolases"/>
    <property type="match status" value="1"/>
</dbReference>
<reference evidence="3" key="1">
    <citation type="submission" date="2016-02" db="EMBL/GenBank/DDBJ databases">
        <title>Draft genome sequence of Microdochium bolleyi, a fungal endophyte of beachgrass.</title>
        <authorList>
            <consortium name="DOE Joint Genome Institute"/>
            <person name="David A.S."/>
            <person name="May G."/>
            <person name="Haridas S."/>
            <person name="Lim J."/>
            <person name="Wang M."/>
            <person name="Labutti K."/>
            <person name="Lipzen A."/>
            <person name="Barry K."/>
            <person name="Grigoriev I.V."/>
        </authorList>
    </citation>
    <scope>NUCLEOTIDE SEQUENCE [LARGE SCALE GENOMIC DNA]</scope>
    <source>
        <strain evidence="3">J235TASD1</strain>
    </source>
</reference>
<dbReference type="Pfam" id="PF12146">
    <property type="entry name" value="Hydrolase_4"/>
    <property type="match status" value="1"/>
</dbReference>
<name>A0A136IXI4_9PEZI</name>
<dbReference type="InParanoid" id="A0A136IXI4"/>